<dbReference type="GO" id="GO:0005886">
    <property type="term" value="C:plasma membrane"/>
    <property type="evidence" value="ECO:0007669"/>
    <property type="project" value="UniProtKB-SubCell"/>
</dbReference>
<dbReference type="InterPro" id="IPR006419">
    <property type="entry name" value="NMN_transpt_PnuC"/>
</dbReference>
<sequence>MNWLSWLQGFAGASAIEWIATIAGFLCVFLLIRRSRWSFFFGLIQVSIYSWIFFDVKLYSDMGLHLIYIGFQLYGWYMWTRNQNQQGQISPVSANAAEYAGYGALIVVATSLLGSLMSSQTDASFPYADAFTTCASLVAQWLLTHRKLFNWSVWIIVDIVAISIYWQKGLYPTSALYCCFLIMAIIGQYTWIKEFRRHTNSQVSLDSNDVSG</sequence>
<feature type="transmembrane region" description="Helical" evidence="10">
    <location>
        <begin position="39"/>
        <end position="56"/>
    </location>
</feature>
<keyword evidence="5" id="KW-0813">Transport</keyword>
<dbReference type="Proteomes" id="UP000006322">
    <property type="component" value="Unassembled WGS sequence"/>
</dbReference>
<name>K6YMI9_9ALTE</name>
<comment type="similarity">
    <text evidence="3">Belongs to the nicotinamide ribonucleoside (NR) uptake permease (TC 4.B.1) family.</text>
</comment>
<evidence type="ECO:0000256" key="5">
    <source>
        <dbReference type="ARBA" id="ARBA00022448"/>
    </source>
</evidence>
<evidence type="ECO:0000256" key="7">
    <source>
        <dbReference type="ARBA" id="ARBA00022692"/>
    </source>
</evidence>
<dbReference type="AlphaFoldDB" id="K6YMI9"/>
<evidence type="ECO:0000256" key="10">
    <source>
        <dbReference type="SAM" id="Phobius"/>
    </source>
</evidence>
<evidence type="ECO:0000256" key="6">
    <source>
        <dbReference type="ARBA" id="ARBA00022475"/>
    </source>
</evidence>
<evidence type="ECO:0000256" key="4">
    <source>
        <dbReference type="ARBA" id="ARBA00017522"/>
    </source>
</evidence>
<evidence type="ECO:0000256" key="9">
    <source>
        <dbReference type="ARBA" id="ARBA00023136"/>
    </source>
</evidence>
<organism evidence="11 12">
    <name type="scientific">Paraglaciecola polaris LMG 21857</name>
    <dbReference type="NCBI Taxonomy" id="1129793"/>
    <lineage>
        <taxon>Bacteria</taxon>
        <taxon>Pseudomonadati</taxon>
        <taxon>Pseudomonadota</taxon>
        <taxon>Gammaproteobacteria</taxon>
        <taxon>Alteromonadales</taxon>
        <taxon>Alteromonadaceae</taxon>
        <taxon>Paraglaciecola</taxon>
    </lineage>
</organism>
<keyword evidence="9 10" id="KW-0472">Membrane</keyword>
<proteinExistence type="inferred from homology"/>
<dbReference type="PANTHER" id="PTHR36122:SF2">
    <property type="entry name" value="NICOTINAMIDE RIBOSIDE TRANSPORTER PNUC"/>
    <property type="match status" value="1"/>
</dbReference>
<reference evidence="12" key="1">
    <citation type="journal article" date="2014" name="Environ. Microbiol.">
        <title>Comparative genomics of the marine bacterial genus Glaciecola reveals the high degree of genomic diversity and genomic characteristic for cold adaptation.</title>
        <authorList>
            <person name="Qin Q.L."/>
            <person name="Xie B.B."/>
            <person name="Yu Y."/>
            <person name="Shu Y.L."/>
            <person name="Rong J.C."/>
            <person name="Zhang Y.J."/>
            <person name="Zhao D.L."/>
            <person name="Chen X.L."/>
            <person name="Zhang X.Y."/>
            <person name="Chen B."/>
            <person name="Zhou B.C."/>
            <person name="Zhang Y.Z."/>
        </authorList>
    </citation>
    <scope>NUCLEOTIDE SEQUENCE [LARGE SCALE GENOMIC DNA]</scope>
    <source>
        <strain evidence="12">LMG 21857</strain>
    </source>
</reference>
<evidence type="ECO:0000313" key="12">
    <source>
        <dbReference type="Proteomes" id="UP000006322"/>
    </source>
</evidence>
<evidence type="ECO:0000256" key="1">
    <source>
        <dbReference type="ARBA" id="ARBA00002672"/>
    </source>
</evidence>
<dbReference type="STRING" id="1129793.GPLA_3006"/>
<dbReference type="RefSeq" id="WP_007105666.1">
    <property type="nucleotide sequence ID" value="NZ_BAER01000075.1"/>
</dbReference>
<gene>
    <name evidence="11" type="primary">pnuC</name>
    <name evidence="11" type="ORF">GPLA_3006</name>
</gene>
<dbReference type="PANTHER" id="PTHR36122">
    <property type="entry name" value="NICOTINAMIDE RIBOSIDE TRANSPORTER PNUC"/>
    <property type="match status" value="1"/>
</dbReference>
<keyword evidence="12" id="KW-1185">Reference proteome</keyword>
<comment type="caution">
    <text evidence="11">The sequence shown here is derived from an EMBL/GenBank/DDBJ whole genome shotgun (WGS) entry which is preliminary data.</text>
</comment>
<feature type="transmembrane region" description="Helical" evidence="10">
    <location>
        <begin position="124"/>
        <end position="143"/>
    </location>
</feature>
<feature type="transmembrane region" description="Helical" evidence="10">
    <location>
        <begin position="99"/>
        <end position="118"/>
    </location>
</feature>
<dbReference type="GO" id="GO:0034257">
    <property type="term" value="F:nicotinamide riboside transmembrane transporter activity"/>
    <property type="evidence" value="ECO:0007669"/>
    <property type="project" value="InterPro"/>
</dbReference>
<feature type="transmembrane region" description="Helical" evidence="10">
    <location>
        <begin position="6"/>
        <end position="32"/>
    </location>
</feature>
<feature type="transmembrane region" description="Helical" evidence="10">
    <location>
        <begin position="174"/>
        <end position="192"/>
    </location>
</feature>
<evidence type="ECO:0000256" key="8">
    <source>
        <dbReference type="ARBA" id="ARBA00022989"/>
    </source>
</evidence>
<evidence type="ECO:0000256" key="3">
    <source>
        <dbReference type="ARBA" id="ARBA00006669"/>
    </source>
</evidence>
<keyword evidence="7 10" id="KW-0812">Transmembrane</keyword>
<evidence type="ECO:0000313" key="11">
    <source>
        <dbReference type="EMBL" id="GAC33899.1"/>
    </source>
</evidence>
<dbReference type="Pfam" id="PF04973">
    <property type="entry name" value="NMN_transporter"/>
    <property type="match status" value="1"/>
</dbReference>
<keyword evidence="6" id="KW-1003">Cell membrane</keyword>
<dbReference type="EMBL" id="BAER01000075">
    <property type="protein sequence ID" value="GAC33899.1"/>
    <property type="molecule type" value="Genomic_DNA"/>
</dbReference>
<accession>K6YMI9</accession>
<keyword evidence="8 10" id="KW-1133">Transmembrane helix</keyword>
<comment type="function">
    <text evidence="1">Required for nicotinamide riboside transport across the inner membrane.</text>
</comment>
<dbReference type="OrthoDB" id="9791248at2"/>
<feature type="transmembrane region" description="Helical" evidence="10">
    <location>
        <begin position="148"/>
        <end position="168"/>
    </location>
</feature>
<dbReference type="NCBIfam" id="TIGR01528">
    <property type="entry name" value="NMN_trans_PnuC"/>
    <property type="match status" value="1"/>
</dbReference>
<comment type="subcellular location">
    <subcellularLocation>
        <location evidence="2">Cell membrane</location>
        <topology evidence="2">Multi-pass membrane protein</topology>
    </subcellularLocation>
</comment>
<feature type="transmembrane region" description="Helical" evidence="10">
    <location>
        <begin position="62"/>
        <end position="79"/>
    </location>
</feature>
<protein>
    <recommendedName>
        <fullName evidence="4">Nicotinamide riboside transporter PnuC</fullName>
    </recommendedName>
</protein>
<evidence type="ECO:0000256" key="2">
    <source>
        <dbReference type="ARBA" id="ARBA00004651"/>
    </source>
</evidence>